<keyword evidence="9" id="KW-1185">Reference proteome</keyword>
<dbReference type="GO" id="GO:0016491">
    <property type="term" value="F:oxidoreductase activity"/>
    <property type="evidence" value="ECO:0007669"/>
    <property type="project" value="UniProtKB-KW"/>
</dbReference>
<dbReference type="InterPro" id="IPR036318">
    <property type="entry name" value="FAD-bd_PCMH-like_sf"/>
</dbReference>
<dbReference type="Proteomes" id="UP000017559">
    <property type="component" value="Unassembled WGS sequence"/>
</dbReference>
<dbReference type="Gene3D" id="3.40.462.20">
    <property type="match status" value="1"/>
</dbReference>
<comment type="similarity">
    <text evidence="2">Belongs to the oxygen-dependent FAD-linked oxidoreductase family.</text>
</comment>
<dbReference type="AlphaFoldDB" id="V2Y1N8"/>
<dbReference type="Pfam" id="PF01565">
    <property type="entry name" value="FAD_binding_4"/>
    <property type="match status" value="1"/>
</dbReference>
<organism evidence="8 9">
    <name type="scientific">Moniliophthora roreri (strain MCA 2997)</name>
    <name type="common">Cocoa frosty pod rot fungus</name>
    <name type="synonym">Crinipellis roreri</name>
    <dbReference type="NCBI Taxonomy" id="1381753"/>
    <lineage>
        <taxon>Eukaryota</taxon>
        <taxon>Fungi</taxon>
        <taxon>Dikarya</taxon>
        <taxon>Basidiomycota</taxon>
        <taxon>Agaricomycotina</taxon>
        <taxon>Agaricomycetes</taxon>
        <taxon>Agaricomycetidae</taxon>
        <taxon>Agaricales</taxon>
        <taxon>Marasmiineae</taxon>
        <taxon>Marasmiaceae</taxon>
        <taxon>Moniliophthora</taxon>
    </lineage>
</organism>
<protein>
    <submittedName>
        <fullName evidence="8">Fad fmn-containing dehydrogenase</fullName>
    </submittedName>
</protein>
<dbReference type="STRING" id="1381753.V2Y1N8"/>
<dbReference type="KEGG" id="mrr:Moror_10054"/>
<dbReference type="Gene3D" id="3.30.43.10">
    <property type="entry name" value="Uridine Diphospho-n-acetylenolpyruvylglucosamine Reductase, domain 2"/>
    <property type="match status" value="1"/>
</dbReference>
<evidence type="ECO:0000256" key="4">
    <source>
        <dbReference type="ARBA" id="ARBA00022827"/>
    </source>
</evidence>
<dbReference type="SUPFAM" id="SSF56176">
    <property type="entry name" value="FAD-binding/transporter-associated domain-like"/>
    <property type="match status" value="2"/>
</dbReference>
<dbReference type="Gene3D" id="3.30.465.10">
    <property type="match status" value="1"/>
</dbReference>
<dbReference type="OrthoDB" id="9996127at2759"/>
<feature type="region of interest" description="Disordered" evidence="6">
    <location>
        <begin position="694"/>
        <end position="715"/>
    </location>
</feature>
<proteinExistence type="inferred from homology"/>
<evidence type="ECO:0000313" key="9">
    <source>
        <dbReference type="Proteomes" id="UP000017559"/>
    </source>
</evidence>
<feature type="compositionally biased region" description="Polar residues" evidence="6">
    <location>
        <begin position="125"/>
        <end position="143"/>
    </location>
</feature>
<reference evidence="8 9" key="1">
    <citation type="journal article" date="2014" name="BMC Genomics">
        <title>Genome and secretome analysis of the hemibiotrophic fungal pathogen, Moniliophthora roreri, which causes frosty pod rot disease of cacao: mechanisms of the biotrophic and necrotrophic phases.</title>
        <authorList>
            <person name="Meinhardt L.W."/>
            <person name="Costa G.G.L."/>
            <person name="Thomazella D.P.T."/>
            <person name="Teixeira P.J.P.L."/>
            <person name="Carazzolle M.F."/>
            <person name="Schuster S.C."/>
            <person name="Carlson J.E."/>
            <person name="Guiltinan M.J."/>
            <person name="Mieczkowski P."/>
            <person name="Farmer A."/>
            <person name="Ramaraj T."/>
            <person name="Crozier J."/>
            <person name="Davis R.E."/>
            <person name="Shao J."/>
            <person name="Melnick R.L."/>
            <person name="Pereira G.A.G."/>
            <person name="Bailey B.A."/>
        </authorList>
    </citation>
    <scope>NUCLEOTIDE SEQUENCE [LARGE SCALE GENOMIC DNA]</scope>
    <source>
        <strain evidence="8 9">MCA 2997</strain>
    </source>
</reference>
<evidence type="ECO:0000256" key="3">
    <source>
        <dbReference type="ARBA" id="ARBA00022630"/>
    </source>
</evidence>
<dbReference type="Pfam" id="PF08031">
    <property type="entry name" value="BBE"/>
    <property type="match status" value="1"/>
</dbReference>
<comment type="cofactor">
    <cofactor evidence="1">
        <name>FAD</name>
        <dbReference type="ChEBI" id="CHEBI:57692"/>
    </cofactor>
</comment>
<keyword evidence="5" id="KW-0560">Oxidoreductase</keyword>
<dbReference type="EMBL" id="AWSO01001051">
    <property type="protein sequence ID" value="ESK85549.1"/>
    <property type="molecule type" value="Genomic_DNA"/>
</dbReference>
<gene>
    <name evidence="8" type="ORF">Moror_10054</name>
</gene>
<dbReference type="InterPro" id="IPR016166">
    <property type="entry name" value="FAD-bd_PCMH"/>
</dbReference>
<comment type="caution">
    <text evidence="8">The sequence shown here is derived from an EMBL/GenBank/DDBJ whole genome shotgun (WGS) entry which is preliminary data.</text>
</comment>
<dbReference type="InterPro" id="IPR016169">
    <property type="entry name" value="FAD-bd_PCMH_sub2"/>
</dbReference>
<feature type="region of interest" description="Disordered" evidence="6">
    <location>
        <begin position="204"/>
        <end position="263"/>
    </location>
</feature>
<name>V2Y1N8_MONRO</name>
<dbReference type="HOGENOM" id="CLU_008737_0_0_1"/>
<keyword evidence="3" id="KW-0285">Flavoprotein</keyword>
<dbReference type="InterPro" id="IPR012951">
    <property type="entry name" value="BBE"/>
</dbReference>
<feature type="domain" description="FAD-binding PCMH-type" evidence="7">
    <location>
        <begin position="259"/>
        <end position="442"/>
    </location>
</feature>
<dbReference type="InterPro" id="IPR050416">
    <property type="entry name" value="FAD-linked_Oxidoreductase"/>
</dbReference>
<feature type="compositionally biased region" description="Polar residues" evidence="6">
    <location>
        <begin position="227"/>
        <end position="239"/>
    </location>
</feature>
<evidence type="ECO:0000313" key="8">
    <source>
        <dbReference type="EMBL" id="ESK85549.1"/>
    </source>
</evidence>
<dbReference type="InterPro" id="IPR006094">
    <property type="entry name" value="Oxid_FAD_bind_N"/>
</dbReference>
<dbReference type="GO" id="GO:0071949">
    <property type="term" value="F:FAD binding"/>
    <property type="evidence" value="ECO:0007669"/>
    <property type="project" value="InterPro"/>
</dbReference>
<evidence type="ECO:0000256" key="6">
    <source>
        <dbReference type="SAM" id="MobiDB-lite"/>
    </source>
</evidence>
<feature type="compositionally biased region" description="Basic and acidic residues" evidence="6">
    <location>
        <begin position="694"/>
        <end position="706"/>
    </location>
</feature>
<sequence>MPSELVPSELLTLTGVLLDELRASIRGNVYPRGNPNFTEYTAIWNGNVLSPAQAVACPLDAEDVSKIIIFCAKHSLSLSIKAGGYGTAGLAVGGDIVIDMSRLTDIEIEIPKEDGSYTSLHDMPQPNSKGKQAVKSATTSATPNPGKRRREEDVQLRVPDSASPSVTAFLRDGSMGTPGPSVRRRVSGTTYVAGSSSYNPVDLVDGEHANGSTIQSAHEPQADGQPEDSTGGVQTTHIITINRPLPQPDDSNSAGNAPLNADPFGYLDRPGPIDHTSNMHSSFSSMSGRTMYSSWGPGSSTFVANPRLPSTNRSMPSQSTPIHKMAYVTFGAGMRQKEIDMYTANHPLPGRAITGDDDLIPYHVPSAAHPTGSSIMLLGGFGFLSRIHGLSVDNVVEVEMVLADGRIVVVNEKEHPELWWAIRGAGPAFGVATRYKAKAFPVPAVFAGNLLYRFNKATAASLIKHFRDCVKGAPRELYANVFLTAGPAGKDSLIVIQMCYVGPKEKGQEYLSAISSWDGEKSLLNEVNEKSFLHQQDSVAQVLRGKAGKQWFIRSTLITSLPDEIIHKTVLEFSETPVGCTWLFELAGGAISDFDDSCIPKSNREAAFTVAALHQWDMGLDDYRCISTAESWIRDTLKSVSTGGVFPSFLGRHEAPKRVTGCFGENWDRLCKLKQQYDPANVFRNSLWPLDQKGEKVADPTIREPPPEPSAGTSFDILVQIQAEREAKERAATADSSSGS</sequence>
<evidence type="ECO:0000256" key="1">
    <source>
        <dbReference type="ARBA" id="ARBA00001974"/>
    </source>
</evidence>
<evidence type="ECO:0000256" key="5">
    <source>
        <dbReference type="ARBA" id="ARBA00023002"/>
    </source>
</evidence>
<dbReference type="PANTHER" id="PTHR42973">
    <property type="entry name" value="BINDING OXIDOREDUCTASE, PUTATIVE (AFU_ORTHOLOGUE AFUA_1G17690)-RELATED"/>
    <property type="match status" value="1"/>
</dbReference>
<feature type="region of interest" description="Disordered" evidence="6">
    <location>
        <begin position="114"/>
        <end position="185"/>
    </location>
</feature>
<accession>V2Y1N8</accession>
<dbReference type="InterPro" id="IPR016167">
    <property type="entry name" value="FAD-bd_PCMH_sub1"/>
</dbReference>
<evidence type="ECO:0000256" key="2">
    <source>
        <dbReference type="ARBA" id="ARBA00005466"/>
    </source>
</evidence>
<dbReference type="PROSITE" id="PS51387">
    <property type="entry name" value="FAD_PCMH"/>
    <property type="match status" value="1"/>
</dbReference>
<keyword evidence="4" id="KW-0274">FAD</keyword>
<dbReference type="PANTHER" id="PTHR42973:SF39">
    <property type="entry name" value="FAD-BINDING PCMH-TYPE DOMAIN-CONTAINING PROTEIN"/>
    <property type="match status" value="1"/>
</dbReference>
<evidence type="ECO:0000259" key="7">
    <source>
        <dbReference type="PROSITE" id="PS51387"/>
    </source>
</evidence>